<evidence type="ECO:0000313" key="1">
    <source>
        <dbReference type="EMBL" id="XCA33855.1"/>
    </source>
</evidence>
<protein>
    <submittedName>
        <fullName evidence="1">Uncharacterized protein</fullName>
    </submittedName>
</protein>
<proteinExistence type="predicted"/>
<accession>A0AAU7YM48</accession>
<sequence length="40" mass="4225">MIANINTVALQGTSTVNVNAQIHMANGIPAFKATRTTLQI</sequence>
<reference evidence="1" key="1">
    <citation type="submission" date="2024-06" db="EMBL/GenBank/DDBJ databases">
        <title>Genome assembly of the Oeneis chryxus ivallda.</title>
        <authorList>
            <person name="MacDonald Z."/>
            <person name="Shaffer H.B."/>
            <person name="Gillespie T."/>
            <person name="Marimuthu M.P.A."/>
            <person name="Nguyen O."/>
            <person name="Fairbairn C.W."/>
            <person name="Seligmann W.E."/>
            <person name="Escalona M."/>
            <person name="Miller C."/>
            <person name="Toffelmier E."/>
        </authorList>
    </citation>
    <scope>NUCLEOTIDE SEQUENCE</scope>
    <source>
        <strain evidence="1">CCGP_102_HBS-TG_Oc004</strain>
    </source>
</reference>
<dbReference type="AlphaFoldDB" id="A0AAU7YM48"/>
<organism evidence="1">
    <name type="scientific">Wolbachia endosymbiont of Oeneis ivallda</name>
    <dbReference type="NCBI Taxonomy" id="3171168"/>
    <lineage>
        <taxon>Bacteria</taxon>
        <taxon>Pseudomonadati</taxon>
        <taxon>Pseudomonadota</taxon>
        <taxon>Alphaproteobacteria</taxon>
        <taxon>Rickettsiales</taxon>
        <taxon>Anaplasmataceae</taxon>
        <taxon>Wolbachieae</taxon>
        <taxon>Wolbachia</taxon>
    </lineage>
</organism>
<gene>
    <name evidence="1" type="ORF">ABS861_00065</name>
</gene>
<dbReference type="EMBL" id="CP158587">
    <property type="protein sequence ID" value="XCA33855.1"/>
    <property type="molecule type" value="Genomic_DNA"/>
</dbReference>
<name>A0AAU7YM48_9RICK</name>